<organism evidence="8 9">
    <name type="scientific">Flavobacterium keumense</name>
    <dbReference type="NCBI Taxonomy" id="1306518"/>
    <lineage>
        <taxon>Bacteria</taxon>
        <taxon>Pseudomonadati</taxon>
        <taxon>Bacteroidota</taxon>
        <taxon>Flavobacteriia</taxon>
        <taxon>Flavobacteriales</taxon>
        <taxon>Flavobacteriaceae</taxon>
        <taxon>Flavobacterium</taxon>
    </lineage>
</organism>
<keyword evidence="4" id="KW-0106">Calcium</keyword>
<evidence type="ECO:0000256" key="2">
    <source>
        <dbReference type="ARBA" id="ARBA00022525"/>
    </source>
</evidence>
<dbReference type="InterPro" id="IPR044023">
    <property type="entry name" value="Ig_7"/>
</dbReference>
<feature type="compositionally biased region" description="Acidic residues" evidence="6">
    <location>
        <begin position="1410"/>
        <end position="1427"/>
    </location>
</feature>
<accession>A0ABY8N7A3</accession>
<evidence type="ECO:0000256" key="4">
    <source>
        <dbReference type="ARBA" id="ARBA00022837"/>
    </source>
</evidence>
<dbReference type="InterPro" id="IPR003367">
    <property type="entry name" value="Thrombospondin_3-like_rpt"/>
</dbReference>
<evidence type="ECO:0000256" key="1">
    <source>
        <dbReference type="ARBA" id="ARBA00004613"/>
    </source>
</evidence>
<dbReference type="Pfam" id="PF19081">
    <property type="entry name" value="Ig_7"/>
    <property type="match status" value="1"/>
</dbReference>
<keyword evidence="2" id="KW-0964">Secreted</keyword>
<sequence>MKNKKGILRIQQHVQKTILFLSIFFLTTLHAQVEVSVPFSEGFIGIKGSNPQDATNITTFTTLGIAKAFFVQQSASGIFEIPSGYQGNDIPGTIRLQLSSGQIIEFPGAIVWRNTNGSTVNMFGILPNSSISPINFTYGGSSTYTISSTSDLGFKKIGANLTFTDGSNVSGNAATSGLLNDLNAYLTVTQGLRPAGPVTVTSQTTSNTTPTISGTATLQNGETLSVTVNGVVYTTTNGLVITGSTWSLPMNTALTAGNTYPVTATITNTAGYTLSDTTTSELAITQAGVSAVVTSVSQLVPFSACSGSASVVQSFSISGTSLTANVVVTAPTGFEVSLTNGSGYSTSVTITASGTLTATTVYVRMASTATGTPSGNINVVSGSVSQNVAVSGTVNSLPSAPTALASQLICTGDAVTGLSATAPTGTTLSWYDAPTGGNLITGITSAVAGTTYYVQANDITTGCASTRTAVTAVTNNALHLDGVNDVVNLSSLSIQDGATAFTIEAWIKPDNSNFDGAWHAIFGKQSGANNTRVPSLYLMSGKIHLSAWEDNTLADFGFVTPNAHILQNVWSHVAVVKEGTAFKVYVNGNLVHTAPAPTAVNVNNPYQMGFVDNYYAGLLDEVRFWNTSRTASEIANNLNTVLTGNETGLVDYYQFNQGIAGGNNASITTLFDSTSTPNNGTLTNFAKTGTTSNFVAGYFAQITGASQVNTGTTIQLSHPVAGGTWSSNATSVATVDSNGLVSGLTDGTATITYTQCNNTTTKVITVRGIDSDGDGLTDANDPDDDNDGLLDYEEQDCSASTSVSNTLNPTNFYYVTWNSYTGGVLRGTVNVAGTIVNVSVTNSNNSIIDYGMAPYCGTSYWAPQPSGNGGANSFRSTTLGQHRFVFDQPINNPRFFISSLNKTLDLSQPGQLIKSNNAFPGVALNTPITALPGAEGCGTISFNGNVSEVSFTGRAYEYYCDFSLGIAGLVDASACLDIDTDGDGTPNRLDLDSDADGVLDATEKIDNTDEKDSCDFVLEHQTEPTDAAWNTADCDNDGVSNGDELTDGTNPLNPDSDGDGVIDGTEKLDGTDAKDGCKFIQAHQTVATSTTWNAADCDGDGTNNRQEILNNTDPLVGDSDGDGVLDNQEILDGTNKNNSCDFVVASRTLAPSTSWNTSDCDNDGIPNAVDGVVDTDNDGTPNFRDLDSDNDGITDAIEKGTNGASPVDTDNDGTPDYRDLDSDNDGITDAVEKGPGTSPLDTDNDGTPDYRDLDSDNDGITDAVEKGTGATPRDTDNDGTPDYRDLDSDNDGITDAVEKGPGSTPLDTDNDGTPDYRDLDSDNDGITDAVEKGPGTSPLDTDNDGTPDYRDLDSDNDGTTDALEKGSGISPMDTDGDGIPDFRDLDSDNDGIVDSLDNCPLTPNANQADNDNDGLGDACDDDDDNDGVLDTRDNCPLTANANQADRDRDGKGDVCDLIEINVSQAITPNGDGVNDTWVIYNIENHPGSIVRVFNRWGKEVFYSNNYQNDWTGHYKDNNETLPSAVSYFYQIDLNGDGSIDAQGWLYIRE</sequence>
<dbReference type="Gene3D" id="2.60.40.10">
    <property type="entry name" value="Immunoglobulins"/>
    <property type="match status" value="1"/>
</dbReference>
<dbReference type="InterPro" id="IPR003343">
    <property type="entry name" value="Big_2"/>
</dbReference>
<dbReference type="NCBIfam" id="TIGR04131">
    <property type="entry name" value="Bac_Flav_CTERM"/>
    <property type="match status" value="1"/>
</dbReference>
<evidence type="ECO:0000259" key="7">
    <source>
        <dbReference type="SMART" id="SM00560"/>
    </source>
</evidence>
<evidence type="ECO:0000313" key="9">
    <source>
        <dbReference type="Proteomes" id="UP001232117"/>
    </source>
</evidence>
<dbReference type="SUPFAM" id="SSF49899">
    <property type="entry name" value="Concanavalin A-like lectins/glucanases"/>
    <property type="match status" value="1"/>
</dbReference>
<dbReference type="InterPro" id="IPR026341">
    <property type="entry name" value="T9SS_type_B"/>
</dbReference>
<gene>
    <name evidence="8" type="ORF">MG292_03130</name>
</gene>
<evidence type="ECO:0000313" key="8">
    <source>
        <dbReference type="EMBL" id="WGK95241.1"/>
    </source>
</evidence>
<comment type="subcellular location">
    <subcellularLocation>
        <location evidence="1">Secreted</location>
    </subcellularLocation>
</comment>
<feature type="domain" description="LamG-like jellyroll fold" evidence="7">
    <location>
        <begin position="499"/>
        <end position="632"/>
    </location>
</feature>
<feature type="region of interest" description="Disordered" evidence="6">
    <location>
        <begin position="770"/>
        <end position="791"/>
    </location>
</feature>
<evidence type="ECO:0000256" key="3">
    <source>
        <dbReference type="ARBA" id="ARBA00022729"/>
    </source>
</evidence>
<dbReference type="InterPro" id="IPR017897">
    <property type="entry name" value="Thrombospondin_3_rpt"/>
</dbReference>
<keyword evidence="3" id="KW-0732">Signal</keyword>
<dbReference type="PROSITE" id="PS51234">
    <property type="entry name" value="TSP3"/>
    <property type="match status" value="1"/>
</dbReference>
<feature type="region of interest" description="Disordered" evidence="6">
    <location>
        <begin position="1152"/>
        <end position="1448"/>
    </location>
</feature>
<dbReference type="SMART" id="SM00560">
    <property type="entry name" value="LamGL"/>
    <property type="match status" value="1"/>
</dbReference>
<dbReference type="PROSITE" id="PS00018">
    <property type="entry name" value="EF_HAND_1"/>
    <property type="match status" value="1"/>
</dbReference>
<dbReference type="InterPro" id="IPR059100">
    <property type="entry name" value="TSP3_bac"/>
</dbReference>
<feature type="region of interest" description="Disordered" evidence="6">
    <location>
        <begin position="1039"/>
        <end position="1061"/>
    </location>
</feature>
<dbReference type="SUPFAM" id="SSF103647">
    <property type="entry name" value="TSP type-3 repeat"/>
    <property type="match status" value="2"/>
</dbReference>
<evidence type="ECO:0000256" key="6">
    <source>
        <dbReference type="SAM" id="MobiDB-lite"/>
    </source>
</evidence>
<dbReference type="EMBL" id="CP092332">
    <property type="protein sequence ID" value="WGK95241.1"/>
    <property type="molecule type" value="Genomic_DNA"/>
</dbReference>
<dbReference type="InterPro" id="IPR013320">
    <property type="entry name" value="ConA-like_dom_sf"/>
</dbReference>
<keyword evidence="5" id="KW-1015">Disulfide bond</keyword>
<dbReference type="Pfam" id="PF13585">
    <property type="entry name" value="CHU_C"/>
    <property type="match status" value="1"/>
</dbReference>
<name>A0ABY8N7A3_9FLAO</name>
<proteinExistence type="predicted"/>
<dbReference type="Pfam" id="PF18884">
    <property type="entry name" value="TSP3_bac"/>
    <property type="match status" value="7"/>
</dbReference>
<protein>
    <submittedName>
        <fullName evidence="8">Gliding motility-associated C-terminal domain-containing protein</fullName>
    </submittedName>
</protein>
<feature type="compositionally biased region" description="Low complexity" evidence="6">
    <location>
        <begin position="1169"/>
        <end position="1180"/>
    </location>
</feature>
<dbReference type="PANTHER" id="PTHR10199:SF119">
    <property type="entry name" value="RE20510P"/>
    <property type="match status" value="1"/>
</dbReference>
<dbReference type="Pfam" id="PF02412">
    <property type="entry name" value="TSP_3"/>
    <property type="match status" value="2"/>
</dbReference>
<dbReference type="Pfam" id="PF02368">
    <property type="entry name" value="Big_2"/>
    <property type="match status" value="1"/>
</dbReference>
<dbReference type="RefSeq" id="WP_264534150.1">
    <property type="nucleotide sequence ID" value="NZ_CP092332.1"/>
</dbReference>
<dbReference type="InterPro" id="IPR006558">
    <property type="entry name" value="LamG-like"/>
</dbReference>
<dbReference type="Gene3D" id="2.60.40.1080">
    <property type="match status" value="1"/>
</dbReference>
<dbReference type="Gene3D" id="4.10.1080.10">
    <property type="entry name" value="TSP type-3 repeat"/>
    <property type="match status" value="3"/>
</dbReference>
<dbReference type="PANTHER" id="PTHR10199">
    <property type="entry name" value="THROMBOSPONDIN"/>
    <property type="match status" value="1"/>
</dbReference>
<dbReference type="InterPro" id="IPR013783">
    <property type="entry name" value="Ig-like_fold"/>
</dbReference>
<dbReference type="Proteomes" id="UP001232117">
    <property type="component" value="Chromosome"/>
</dbReference>
<dbReference type="InterPro" id="IPR018247">
    <property type="entry name" value="EF_Hand_1_Ca_BS"/>
</dbReference>
<dbReference type="InterPro" id="IPR008964">
    <property type="entry name" value="Invasin/intimin_cell_adhesion"/>
</dbReference>
<dbReference type="SUPFAM" id="SSF49373">
    <property type="entry name" value="Invasin/intimin cell-adhesion fragments"/>
    <property type="match status" value="1"/>
</dbReference>
<reference evidence="8 9" key="1">
    <citation type="submission" date="2023-06" db="EMBL/GenBank/DDBJ databases">
        <title>Complete Genome Sequence of Flavobacterium keumense K3R-10.</title>
        <authorList>
            <person name="Jeong H."/>
            <person name="Jhang S.Y."/>
            <person name="Kim J.N."/>
        </authorList>
    </citation>
    <scope>NUCLEOTIDE SEQUENCE [LARGE SCALE GENOMIC DNA]</scope>
    <source>
        <strain evidence="8 9">K3R-10</strain>
    </source>
</reference>
<feature type="compositionally biased region" description="Acidic residues" evidence="6">
    <location>
        <begin position="771"/>
        <end position="791"/>
    </location>
</feature>
<keyword evidence="9" id="KW-1185">Reference proteome</keyword>
<feature type="compositionally biased region" description="Basic and acidic residues" evidence="6">
    <location>
        <begin position="1273"/>
        <end position="1287"/>
    </location>
</feature>
<dbReference type="Gene3D" id="2.60.120.200">
    <property type="match status" value="1"/>
</dbReference>
<dbReference type="InterPro" id="IPR028974">
    <property type="entry name" value="TSP_type-3_rpt"/>
</dbReference>
<evidence type="ECO:0000256" key="5">
    <source>
        <dbReference type="ARBA" id="ARBA00023157"/>
    </source>
</evidence>
<dbReference type="Pfam" id="PF13385">
    <property type="entry name" value="Laminin_G_3"/>
    <property type="match status" value="1"/>
</dbReference>